<dbReference type="EMBL" id="WHJG01000059">
    <property type="protein sequence ID" value="NHZ83700.1"/>
    <property type="molecule type" value="Genomic_DNA"/>
</dbReference>
<accession>A0ABX0NE12</accession>
<protein>
    <submittedName>
        <fullName evidence="1">Uncharacterized protein</fullName>
    </submittedName>
</protein>
<proteinExistence type="predicted"/>
<keyword evidence="2" id="KW-1185">Reference proteome</keyword>
<evidence type="ECO:0000313" key="1">
    <source>
        <dbReference type="EMBL" id="NHZ83700.1"/>
    </source>
</evidence>
<sequence length="193" mass="21337">MGRTDAMLIATRRLRNMVVSDATAASYQSLGAYRNEVLRLVGNITASYYAGKVMPEAAPDTAPSSAPEHMPWAAIAYPAEHPYPVALRTIEELRAAIARYAFIDVEKLTRYTANPMGGMEIDQKYGPWALITDVRNNQVRDPNYPPVRYDRNDAETFAQALIAQGWHHGGEGYVDGLHELLGSFLQTHLGDTA</sequence>
<reference evidence="1 2" key="1">
    <citation type="submission" date="2019-10" db="EMBL/GenBank/DDBJ databases">
        <title>Taxonomy of Antarctic Massilia spp.: description of Massilia rubra sp. nov., Massilia aquatica sp. nov., Massilia mucilaginosa sp. nov., Massilia frigida sp. nov. isolated from streams, lakes and regoliths.</title>
        <authorList>
            <person name="Holochova P."/>
            <person name="Sedlacek I."/>
            <person name="Kralova S."/>
            <person name="Maslanova I."/>
            <person name="Busse H.-J."/>
            <person name="Stankova E."/>
            <person name="Vrbovska V."/>
            <person name="Kovarovic V."/>
            <person name="Bartak M."/>
            <person name="Svec P."/>
            <person name="Pantucek R."/>
        </authorList>
    </citation>
    <scope>NUCLEOTIDE SEQUENCE [LARGE SCALE GENOMIC DNA]</scope>
    <source>
        <strain evidence="1 2">CCM 8695</strain>
    </source>
</reference>
<name>A0ABX0NE12_9BURK</name>
<evidence type="ECO:0000313" key="2">
    <source>
        <dbReference type="Proteomes" id="UP000621455"/>
    </source>
</evidence>
<gene>
    <name evidence="1" type="ORF">F2P44_31195</name>
</gene>
<dbReference type="Proteomes" id="UP000621455">
    <property type="component" value="Unassembled WGS sequence"/>
</dbReference>
<dbReference type="RefSeq" id="WP_167093631.1">
    <property type="nucleotide sequence ID" value="NZ_WHJG01000059.1"/>
</dbReference>
<organism evidence="1 2">
    <name type="scientific">Massilia frigida</name>
    <dbReference type="NCBI Taxonomy" id="2609281"/>
    <lineage>
        <taxon>Bacteria</taxon>
        <taxon>Pseudomonadati</taxon>
        <taxon>Pseudomonadota</taxon>
        <taxon>Betaproteobacteria</taxon>
        <taxon>Burkholderiales</taxon>
        <taxon>Oxalobacteraceae</taxon>
        <taxon>Telluria group</taxon>
        <taxon>Massilia</taxon>
    </lineage>
</organism>
<comment type="caution">
    <text evidence="1">The sequence shown here is derived from an EMBL/GenBank/DDBJ whole genome shotgun (WGS) entry which is preliminary data.</text>
</comment>